<organism evidence="3 4">
    <name type="scientific">Eubacterium ramulus</name>
    <dbReference type="NCBI Taxonomy" id="39490"/>
    <lineage>
        <taxon>Bacteria</taxon>
        <taxon>Bacillati</taxon>
        <taxon>Bacillota</taxon>
        <taxon>Clostridia</taxon>
        <taxon>Eubacteriales</taxon>
        <taxon>Eubacteriaceae</taxon>
        <taxon>Eubacterium</taxon>
    </lineage>
</organism>
<dbReference type="PANTHER" id="PTHR43736:SF1">
    <property type="entry name" value="DIHYDRONEOPTERIN TRIPHOSPHATE DIPHOSPHATASE"/>
    <property type="match status" value="1"/>
</dbReference>
<gene>
    <name evidence="3" type="ORF">LG34_02150</name>
</gene>
<evidence type="ECO:0000313" key="3">
    <source>
        <dbReference type="EMBL" id="PWE87731.1"/>
    </source>
</evidence>
<evidence type="ECO:0000259" key="2">
    <source>
        <dbReference type="PROSITE" id="PS51462"/>
    </source>
</evidence>
<feature type="domain" description="Nudix hydrolase" evidence="2">
    <location>
        <begin position="44"/>
        <end position="185"/>
    </location>
</feature>
<accession>A0A2V1JWZ4</accession>
<dbReference type="EMBL" id="JRFU01000019">
    <property type="protein sequence ID" value="PWE87731.1"/>
    <property type="molecule type" value="Genomic_DNA"/>
</dbReference>
<dbReference type="OrthoDB" id="9787880at2"/>
<evidence type="ECO:0000256" key="1">
    <source>
        <dbReference type="ARBA" id="ARBA00005582"/>
    </source>
</evidence>
<protein>
    <submittedName>
        <fullName evidence="3">NUDIX hydrolase</fullName>
    </submittedName>
</protein>
<dbReference type="CDD" id="cd03674">
    <property type="entry name" value="NUDIX_Hydrolase"/>
    <property type="match status" value="1"/>
</dbReference>
<dbReference type="PROSITE" id="PS51462">
    <property type="entry name" value="NUDIX"/>
    <property type="match status" value="1"/>
</dbReference>
<dbReference type="Proteomes" id="UP000245288">
    <property type="component" value="Unassembled WGS sequence"/>
</dbReference>
<dbReference type="InterPro" id="IPR000086">
    <property type="entry name" value="NUDIX_hydrolase_dom"/>
</dbReference>
<dbReference type="InterPro" id="IPR015797">
    <property type="entry name" value="NUDIX_hydrolase-like_dom_sf"/>
</dbReference>
<dbReference type="GO" id="GO:0016787">
    <property type="term" value="F:hydrolase activity"/>
    <property type="evidence" value="ECO:0007669"/>
    <property type="project" value="UniProtKB-KW"/>
</dbReference>
<sequence>MTRQELIASIEQYQPYNEQEEMDKPLILEWIKNNDNAFLRENVVAHMTASAWVVNKDRSKVLMVYHNIYNSWSWLGGHADGEIDLLSVAVREVKEEAGISNVTPVSKDIFSVESLTVDGHWKNEKYVSSHLHFNVTYLLEADSEEAVSIKADENSGVAWFTPEEALKKSTEPWFVEHVYAKLIKKAAYTI</sequence>
<reference evidence="3 4" key="1">
    <citation type="submission" date="2014-09" db="EMBL/GenBank/DDBJ databases">
        <title>Butyrate-producing bacteria isolated from human gut.</title>
        <authorList>
            <person name="Zhang Q."/>
            <person name="Zhao L."/>
        </authorList>
    </citation>
    <scope>NUCLEOTIDE SEQUENCE [LARGE SCALE GENOMIC DNA]</scope>
    <source>
        <strain evidence="3 4">21</strain>
    </source>
</reference>
<keyword evidence="4" id="KW-1185">Reference proteome</keyword>
<dbReference type="AlphaFoldDB" id="A0A2V1JWZ4"/>
<dbReference type="SUPFAM" id="SSF55811">
    <property type="entry name" value="Nudix"/>
    <property type="match status" value="1"/>
</dbReference>
<name>A0A2V1JWZ4_EUBRA</name>
<comment type="caution">
    <text evidence="3">The sequence shown here is derived from an EMBL/GenBank/DDBJ whole genome shotgun (WGS) entry which is preliminary data.</text>
</comment>
<dbReference type="PANTHER" id="PTHR43736">
    <property type="entry name" value="ADP-RIBOSE PYROPHOSPHATASE"/>
    <property type="match status" value="1"/>
</dbReference>
<proteinExistence type="inferred from homology"/>
<dbReference type="RefSeq" id="WP_109214659.1">
    <property type="nucleotide sequence ID" value="NZ_CABMEW010000001.1"/>
</dbReference>
<keyword evidence="3" id="KW-0378">Hydrolase</keyword>
<evidence type="ECO:0000313" key="4">
    <source>
        <dbReference type="Proteomes" id="UP000245288"/>
    </source>
</evidence>
<dbReference type="Gene3D" id="3.90.79.10">
    <property type="entry name" value="Nucleoside Triphosphate Pyrophosphohydrolase"/>
    <property type="match status" value="1"/>
</dbReference>
<dbReference type="Pfam" id="PF00293">
    <property type="entry name" value="NUDIX"/>
    <property type="match status" value="1"/>
</dbReference>
<comment type="similarity">
    <text evidence="1">Belongs to the Nudix hydrolase family.</text>
</comment>